<evidence type="ECO:0000313" key="9">
    <source>
        <dbReference type="EMBL" id="KGM09056.1"/>
    </source>
</evidence>
<dbReference type="PROSITE" id="PS50850">
    <property type="entry name" value="MFS"/>
    <property type="match status" value="1"/>
</dbReference>
<dbReference type="Gene3D" id="1.20.1250.20">
    <property type="entry name" value="MFS general substrate transporter like domains"/>
    <property type="match status" value="2"/>
</dbReference>
<dbReference type="PANTHER" id="PTHR23514">
    <property type="entry name" value="BYPASS OF STOP CODON PROTEIN 6"/>
    <property type="match status" value="1"/>
</dbReference>
<evidence type="ECO:0000259" key="8">
    <source>
        <dbReference type="PROSITE" id="PS50850"/>
    </source>
</evidence>
<protein>
    <submittedName>
        <fullName evidence="9">MFS transporter</fullName>
    </submittedName>
</protein>
<evidence type="ECO:0000256" key="6">
    <source>
        <dbReference type="ARBA" id="ARBA00023136"/>
    </source>
</evidence>
<dbReference type="Proteomes" id="UP000054314">
    <property type="component" value="Unassembled WGS sequence"/>
</dbReference>
<sequence length="363" mass="36672">MTDPAKGLGRSRLRRDRLTLSLYAPFITWGWFLYGFSPAVPLIAEEQGISRGQAGLHGTAMAVGTIGAGFISSTIAVRYGRKVQSVLGAGILVAGLAMLAVGTTLVMTLPAVVVIALGGNLALSAAQPALAVHHGPAGPAAVTEANAVGATFGLLAPVALGFSVDQGWGWRPAVVATMLFAALAALLVAPLRTAGGLGRGTATPRPAAGQPANARFSVLFWLFWAAMLCGIAVEFSTAFWAPDLLVQRTGAPTSLASASVSALVIGMSVSRFIVGPLSTRKAPEKLLLAAFAVAAVGWAVFWLATTPALAIVGLVVAGLGYGAHYPLSIALALRASGGRPDQAQARCSMGGGAAVGVAPFALG</sequence>
<dbReference type="GO" id="GO:0022857">
    <property type="term" value="F:transmembrane transporter activity"/>
    <property type="evidence" value="ECO:0007669"/>
    <property type="project" value="InterPro"/>
</dbReference>
<keyword evidence="4 7" id="KW-0812">Transmembrane</keyword>
<evidence type="ECO:0000256" key="5">
    <source>
        <dbReference type="ARBA" id="ARBA00022989"/>
    </source>
</evidence>
<feature type="transmembrane region" description="Helical" evidence="7">
    <location>
        <begin position="310"/>
        <end position="333"/>
    </location>
</feature>
<dbReference type="SUPFAM" id="SSF103473">
    <property type="entry name" value="MFS general substrate transporter"/>
    <property type="match status" value="1"/>
</dbReference>
<dbReference type="InterPro" id="IPR020846">
    <property type="entry name" value="MFS_dom"/>
</dbReference>
<gene>
    <name evidence="9" type="ORF">N869_08320</name>
</gene>
<feature type="domain" description="Major facilitator superfamily (MFS) profile" evidence="8">
    <location>
        <begin position="218"/>
        <end position="363"/>
    </location>
</feature>
<keyword evidence="3" id="KW-0813">Transport</keyword>
<dbReference type="PANTHER" id="PTHR23514:SF3">
    <property type="entry name" value="BYPASS OF STOP CODON PROTEIN 6"/>
    <property type="match status" value="1"/>
</dbReference>
<evidence type="ECO:0000256" key="4">
    <source>
        <dbReference type="ARBA" id="ARBA00022692"/>
    </source>
</evidence>
<evidence type="ECO:0000313" key="10">
    <source>
        <dbReference type="Proteomes" id="UP000054314"/>
    </source>
</evidence>
<keyword evidence="10" id="KW-1185">Reference proteome</keyword>
<proteinExistence type="inferred from homology"/>
<reference evidence="9 10" key="1">
    <citation type="submission" date="2013-08" db="EMBL/GenBank/DDBJ databases">
        <title>Genome sequencing of Cellulomonas bogoriensis 69B4.</title>
        <authorList>
            <person name="Chen F."/>
            <person name="Li Y."/>
            <person name="Wang G."/>
        </authorList>
    </citation>
    <scope>NUCLEOTIDE SEQUENCE [LARGE SCALE GENOMIC DNA]</scope>
    <source>
        <strain evidence="9 10">69B4</strain>
    </source>
</reference>
<feature type="transmembrane region" description="Helical" evidence="7">
    <location>
        <begin position="20"/>
        <end position="44"/>
    </location>
</feature>
<dbReference type="GO" id="GO:0005886">
    <property type="term" value="C:plasma membrane"/>
    <property type="evidence" value="ECO:0007669"/>
    <property type="project" value="UniProtKB-SubCell"/>
</dbReference>
<keyword evidence="6 7" id="KW-0472">Membrane</keyword>
<dbReference type="RefSeq" id="WP_052105572.1">
    <property type="nucleotide sequence ID" value="NZ_AXCZ01000219.1"/>
</dbReference>
<keyword evidence="5 7" id="KW-1133">Transmembrane helix</keyword>
<dbReference type="EMBL" id="AXCZ01000219">
    <property type="protein sequence ID" value="KGM09056.1"/>
    <property type="molecule type" value="Genomic_DNA"/>
</dbReference>
<name>A0A0A0BM63_9CELL</name>
<evidence type="ECO:0000256" key="1">
    <source>
        <dbReference type="ARBA" id="ARBA00004651"/>
    </source>
</evidence>
<feature type="transmembrane region" description="Helical" evidence="7">
    <location>
        <begin position="86"/>
        <end position="106"/>
    </location>
</feature>
<feature type="transmembrane region" description="Helical" evidence="7">
    <location>
        <begin position="112"/>
        <end position="133"/>
    </location>
</feature>
<evidence type="ECO:0000256" key="3">
    <source>
        <dbReference type="ARBA" id="ARBA00022448"/>
    </source>
</evidence>
<comment type="similarity">
    <text evidence="2">Belongs to the major facilitator superfamily.</text>
</comment>
<feature type="transmembrane region" description="Helical" evidence="7">
    <location>
        <begin position="253"/>
        <end position="274"/>
    </location>
</feature>
<feature type="transmembrane region" description="Helical" evidence="7">
    <location>
        <begin position="56"/>
        <end position="79"/>
    </location>
</feature>
<feature type="transmembrane region" description="Helical" evidence="7">
    <location>
        <begin position="286"/>
        <end position="304"/>
    </location>
</feature>
<feature type="non-terminal residue" evidence="9">
    <location>
        <position position="363"/>
    </location>
</feature>
<evidence type="ECO:0000256" key="2">
    <source>
        <dbReference type="ARBA" id="ARBA00008335"/>
    </source>
</evidence>
<dbReference type="Pfam" id="PF07690">
    <property type="entry name" value="MFS_1"/>
    <property type="match status" value="1"/>
</dbReference>
<feature type="transmembrane region" description="Helical" evidence="7">
    <location>
        <begin position="218"/>
        <end position="241"/>
    </location>
</feature>
<dbReference type="InterPro" id="IPR011701">
    <property type="entry name" value="MFS"/>
</dbReference>
<dbReference type="AlphaFoldDB" id="A0A0A0BM63"/>
<dbReference type="InterPro" id="IPR036259">
    <property type="entry name" value="MFS_trans_sf"/>
</dbReference>
<feature type="transmembrane region" description="Helical" evidence="7">
    <location>
        <begin position="145"/>
        <end position="164"/>
    </location>
</feature>
<comment type="subcellular location">
    <subcellularLocation>
        <location evidence="1">Cell membrane</location>
        <topology evidence="1">Multi-pass membrane protein</topology>
    </subcellularLocation>
</comment>
<evidence type="ECO:0000256" key="7">
    <source>
        <dbReference type="SAM" id="Phobius"/>
    </source>
</evidence>
<comment type="caution">
    <text evidence="9">The sequence shown here is derived from an EMBL/GenBank/DDBJ whole genome shotgun (WGS) entry which is preliminary data.</text>
</comment>
<feature type="transmembrane region" description="Helical" evidence="7">
    <location>
        <begin position="170"/>
        <end position="189"/>
    </location>
</feature>
<accession>A0A0A0BM63</accession>
<organism evidence="9 10">
    <name type="scientific">Cellulomonas bogoriensis 69B4 = DSM 16987</name>
    <dbReference type="NCBI Taxonomy" id="1386082"/>
    <lineage>
        <taxon>Bacteria</taxon>
        <taxon>Bacillati</taxon>
        <taxon>Actinomycetota</taxon>
        <taxon>Actinomycetes</taxon>
        <taxon>Micrococcales</taxon>
        <taxon>Cellulomonadaceae</taxon>
        <taxon>Cellulomonas</taxon>
    </lineage>
</organism>
<dbReference type="InterPro" id="IPR051788">
    <property type="entry name" value="MFS_Transporter"/>
</dbReference>